<feature type="domain" description="HTH tetR-type" evidence="5">
    <location>
        <begin position="6"/>
        <end position="66"/>
    </location>
</feature>
<evidence type="ECO:0000313" key="6">
    <source>
        <dbReference type="EMBL" id="MBA8793876.1"/>
    </source>
</evidence>
<evidence type="ECO:0000256" key="2">
    <source>
        <dbReference type="ARBA" id="ARBA00023125"/>
    </source>
</evidence>
<dbReference type="InterPro" id="IPR001647">
    <property type="entry name" value="HTH_TetR"/>
</dbReference>
<dbReference type="InterPro" id="IPR041347">
    <property type="entry name" value="MftR_C"/>
</dbReference>
<dbReference type="InterPro" id="IPR023772">
    <property type="entry name" value="DNA-bd_HTH_TetR-type_CS"/>
</dbReference>
<dbReference type="Pfam" id="PF00440">
    <property type="entry name" value="TetR_N"/>
    <property type="match status" value="1"/>
</dbReference>
<evidence type="ECO:0000259" key="5">
    <source>
        <dbReference type="PROSITE" id="PS50977"/>
    </source>
</evidence>
<dbReference type="InterPro" id="IPR050109">
    <property type="entry name" value="HTH-type_TetR-like_transc_reg"/>
</dbReference>
<name>A0A7W3P5E2_9ACTN</name>
<dbReference type="InterPro" id="IPR009057">
    <property type="entry name" value="Homeodomain-like_sf"/>
</dbReference>
<dbReference type="GO" id="GO:0000976">
    <property type="term" value="F:transcription cis-regulatory region binding"/>
    <property type="evidence" value="ECO:0007669"/>
    <property type="project" value="TreeGrafter"/>
</dbReference>
<dbReference type="PANTHER" id="PTHR30055">
    <property type="entry name" value="HTH-TYPE TRANSCRIPTIONAL REGULATOR RUTR"/>
    <property type="match status" value="1"/>
</dbReference>
<dbReference type="Gene3D" id="1.10.357.10">
    <property type="entry name" value="Tetracycline Repressor, domain 2"/>
    <property type="match status" value="1"/>
</dbReference>
<keyword evidence="2 4" id="KW-0238">DNA-binding</keyword>
<dbReference type="PROSITE" id="PS01081">
    <property type="entry name" value="HTH_TETR_1"/>
    <property type="match status" value="1"/>
</dbReference>
<keyword evidence="1" id="KW-0805">Transcription regulation</keyword>
<protein>
    <submittedName>
        <fullName evidence="6">AcrR family transcriptional regulator</fullName>
    </submittedName>
</protein>
<dbReference type="PANTHER" id="PTHR30055:SF238">
    <property type="entry name" value="MYCOFACTOCIN BIOSYNTHESIS TRANSCRIPTIONAL REGULATOR MFTR-RELATED"/>
    <property type="match status" value="1"/>
</dbReference>
<comment type="caution">
    <text evidence="6">The sequence shown here is derived from an EMBL/GenBank/DDBJ whole genome shotgun (WGS) entry which is preliminary data.</text>
</comment>
<dbReference type="PROSITE" id="PS50977">
    <property type="entry name" value="HTH_TETR_2"/>
    <property type="match status" value="1"/>
</dbReference>
<dbReference type="GO" id="GO:0003700">
    <property type="term" value="F:DNA-binding transcription factor activity"/>
    <property type="evidence" value="ECO:0007669"/>
    <property type="project" value="TreeGrafter"/>
</dbReference>
<sequence>MGRWQPGTRDRLRAAAIDLFVRQGYEQTTTAEIAAAGGVTERTFFRHFADKREVIFAGQEDFVGLFVDGIVRAPDGRTPMELAAAALEASAAFFPDEHRDYARRRMEVVTTNPALQERELLKMAGLGAAVAQALRARGITEPQATLAAQSAVTVFGVAFRTWTTEGETRSLAEIEREVMGELGAVTAG</sequence>
<dbReference type="SUPFAM" id="SSF46689">
    <property type="entry name" value="Homeodomain-like"/>
    <property type="match status" value="1"/>
</dbReference>
<dbReference type="EMBL" id="JACGWT010000002">
    <property type="protein sequence ID" value="MBA8793876.1"/>
    <property type="molecule type" value="Genomic_DNA"/>
</dbReference>
<keyword evidence="3" id="KW-0804">Transcription</keyword>
<dbReference type="Pfam" id="PF17754">
    <property type="entry name" value="TetR_C_14"/>
    <property type="match status" value="1"/>
</dbReference>
<dbReference type="AlphaFoldDB" id="A0A7W3P5E2"/>
<evidence type="ECO:0000256" key="3">
    <source>
        <dbReference type="ARBA" id="ARBA00023163"/>
    </source>
</evidence>
<accession>A0A7W3P5E2</accession>
<evidence type="ECO:0000313" key="7">
    <source>
        <dbReference type="Proteomes" id="UP000523079"/>
    </source>
</evidence>
<evidence type="ECO:0000256" key="1">
    <source>
        <dbReference type="ARBA" id="ARBA00023015"/>
    </source>
</evidence>
<gene>
    <name evidence="6" type="ORF">FHX74_001481</name>
</gene>
<organism evidence="6 7">
    <name type="scientific">Microlunatus kandeliicorticis</name>
    <dbReference type="NCBI Taxonomy" id="1759536"/>
    <lineage>
        <taxon>Bacteria</taxon>
        <taxon>Bacillati</taxon>
        <taxon>Actinomycetota</taxon>
        <taxon>Actinomycetes</taxon>
        <taxon>Propionibacteriales</taxon>
        <taxon>Propionibacteriaceae</taxon>
        <taxon>Microlunatus</taxon>
    </lineage>
</organism>
<reference evidence="6 7" key="1">
    <citation type="submission" date="2020-07" db="EMBL/GenBank/DDBJ databases">
        <title>Sequencing the genomes of 1000 actinobacteria strains.</title>
        <authorList>
            <person name="Klenk H.-P."/>
        </authorList>
    </citation>
    <scope>NUCLEOTIDE SEQUENCE [LARGE SCALE GENOMIC DNA]</scope>
    <source>
        <strain evidence="6 7">DSM 100723</strain>
    </source>
</reference>
<proteinExistence type="predicted"/>
<dbReference type="PRINTS" id="PR00455">
    <property type="entry name" value="HTHTETR"/>
</dbReference>
<keyword evidence="7" id="KW-1185">Reference proteome</keyword>
<feature type="DNA-binding region" description="H-T-H motif" evidence="4">
    <location>
        <begin position="29"/>
        <end position="48"/>
    </location>
</feature>
<dbReference type="Proteomes" id="UP000523079">
    <property type="component" value="Unassembled WGS sequence"/>
</dbReference>
<dbReference type="RefSeq" id="WP_182559425.1">
    <property type="nucleotide sequence ID" value="NZ_JACGWT010000002.1"/>
</dbReference>
<evidence type="ECO:0000256" key="4">
    <source>
        <dbReference type="PROSITE-ProRule" id="PRU00335"/>
    </source>
</evidence>